<feature type="domain" description="Glucose-methanol-choline oxidoreductase N-terminal" evidence="5">
    <location>
        <begin position="81"/>
        <end position="298"/>
    </location>
</feature>
<dbReference type="GO" id="GO:0016614">
    <property type="term" value="F:oxidoreductase activity, acting on CH-OH group of donors"/>
    <property type="evidence" value="ECO:0007669"/>
    <property type="project" value="InterPro"/>
</dbReference>
<dbReference type="Pfam" id="PF05199">
    <property type="entry name" value="GMC_oxred_C"/>
    <property type="match status" value="1"/>
</dbReference>
<gene>
    <name evidence="7" type="ORF">SAMN02745887_02536</name>
</gene>
<dbReference type="Proteomes" id="UP000186513">
    <property type="component" value="Unassembled WGS sequence"/>
</dbReference>
<dbReference type="InterPro" id="IPR036188">
    <property type="entry name" value="FAD/NAD-bd_sf"/>
</dbReference>
<evidence type="ECO:0000259" key="5">
    <source>
        <dbReference type="Pfam" id="PF00732"/>
    </source>
</evidence>
<sequence>MPKDVIAEGLASGKWDVRDAAQFMQDQMLEADVLIVGTGAGGGVAAEILSQAGLKVVMLEEGGLNFASRDFKLKEADAYPQLYQESAGRQTKDKAITILQGRAVGGSTTVNWTSSFRTPPTTLQHWQQHYGLADMTVAAMAPWFGKAEQRLNVIDWQVESNMNNRVLAQGADRIGIHWSKIRRNVNGCLNLGYCGMGCPVNAKQSMLVTTIPSALQQGATLLTHVRAERVLLEGERAVGVAGVAMDSGGLYPNGVRITVKAKTVLLAGGAINTPALMLRSELPDPYARIGKRTFLHPVNISGAIMPFKVEGWQGAPQSIYSDHFLDTLPVDGPIGYKLEVPPLHPVLTAITMSGFGEKHRSLMARFDRLQVILALLRDGFHEGSQGGTVGLKSDGTPQLDYPISDYVWSGLRHAYLTMAELQFAAGANRVMPIHEDVSAEGYASWAEARAGIQSLPLEALRAKIVSAHVMGGAGMSTQPQDGVVNSEGRFHQLDGLYVMDGSVFPTSIGANPQLSIYGLVARNASLLAASLTGKQPDWPLMPKMQ</sequence>
<evidence type="ECO:0000259" key="6">
    <source>
        <dbReference type="Pfam" id="PF05199"/>
    </source>
</evidence>
<keyword evidence="3" id="KW-0274">FAD</keyword>
<evidence type="ECO:0000256" key="3">
    <source>
        <dbReference type="ARBA" id="ARBA00022827"/>
    </source>
</evidence>
<dbReference type="InterPro" id="IPR007867">
    <property type="entry name" value="GMC_OxRtase_C"/>
</dbReference>
<evidence type="ECO:0000256" key="2">
    <source>
        <dbReference type="ARBA" id="ARBA00022630"/>
    </source>
</evidence>
<evidence type="ECO:0000313" key="7">
    <source>
        <dbReference type="EMBL" id="SFZ77699.1"/>
    </source>
</evidence>
<name>A0A1K2HLW0_9NEIS</name>
<dbReference type="AlphaFoldDB" id="A0A1K2HLW0"/>
<reference evidence="7 8" key="1">
    <citation type="submission" date="2016-11" db="EMBL/GenBank/DDBJ databases">
        <authorList>
            <person name="Jaros S."/>
            <person name="Januszkiewicz K."/>
            <person name="Wedrychowicz H."/>
        </authorList>
    </citation>
    <scope>NUCLEOTIDE SEQUENCE [LARGE SCALE GENOMIC DNA]</scope>
    <source>
        <strain evidence="7 8">DSM 18899</strain>
    </source>
</reference>
<dbReference type="EMBL" id="FPKR01000010">
    <property type="protein sequence ID" value="SFZ77699.1"/>
    <property type="molecule type" value="Genomic_DNA"/>
</dbReference>
<dbReference type="STRING" id="1121279.SAMN02745887_02536"/>
<dbReference type="Pfam" id="PF00732">
    <property type="entry name" value="GMC_oxred_N"/>
    <property type="match status" value="1"/>
</dbReference>
<evidence type="ECO:0000313" key="8">
    <source>
        <dbReference type="Proteomes" id="UP000186513"/>
    </source>
</evidence>
<dbReference type="InterPro" id="IPR000172">
    <property type="entry name" value="GMC_OxRdtase_N"/>
</dbReference>
<dbReference type="SUPFAM" id="SSF51905">
    <property type="entry name" value="FAD/NAD(P)-binding domain"/>
    <property type="match status" value="1"/>
</dbReference>
<dbReference type="OrthoDB" id="9787779at2"/>
<dbReference type="PANTHER" id="PTHR46056">
    <property type="entry name" value="LONG-CHAIN-ALCOHOL OXIDASE"/>
    <property type="match status" value="1"/>
</dbReference>
<accession>A0A1K2HLW0</accession>
<evidence type="ECO:0000256" key="4">
    <source>
        <dbReference type="ARBA" id="ARBA00023002"/>
    </source>
</evidence>
<proteinExistence type="inferred from homology"/>
<dbReference type="Gene3D" id="3.50.50.60">
    <property type="entry name" value="FAD/NAD(P)-binding domain"/>
    <property type="match status" value="2"/>
</dbReference>
<organism evidence="7 8">
    <name type="scientific">Chitinimonas taiwanensis DSM 18899</name>
    <dbReference type="NCBI Taxonomy" id="1121279"/>
    <lineage>
        <taxon>Bacteria</taxon>
        <taxon>Pseudomonadati</taxon>
        <taxon>Pseudomonadota</taxon>
        <taxon>Betaproteobacteria</taxon>
        <taxon>Neisseriales</taxon>
        <taxon>Chitinibacteraceae</taxon>
        <taxon>Chitinimonas</taxon>
    </lineage>
</organism>
<keyword evidence="2" id="KW-0285">Flavoprotein</keyword>
<protein>
    <submittedName>
        <fullName evidence="7">Choline dehydrogenase</fullName>
    </submittedName>
</protein>
<evidence type="ECO:0000256" key="1">
    <source>
        <dbReference type="ARBA" id="ARBA00010790"/>
    </source>
</evidence>
<dbReference type="GO" id="GO:0050660">
    <property type="term" value="F:flavin adenine dinucleotide binding"/>
    <property type="evidence" value="ECO:0007669"/>
    <property type="project" value="InterPro"/>
</dbReference>
<comment type="similarity">
    <text evidence="1">Belongs to the GMC oxidoreductase family.</text>
</comment>
<dbReference type="PANTHER" id="PTHR46056:SF12">
    <property type="entry name" value="LONG-CHAIN-ALCOHOL OXIDASE"/>
    <property type="match status" value="1"/>
</dbReference>
<keyword evidence="4" id="KW-0560">Oxidoreductase</keyword>
<keyword evidence="8" id="KW-1185">Reference proteome</keyword>
<dbReference type="RefSeq" id="WP_072429048.1">
    <property type="nucleotide sequence ID" value="NZ_FPKR01000010.1"/>
</dbReference>
<feature type="domain" description="Glucose-methanol-choline oxidoreductase C-terminal" evidence="6">
    <location>
        <begin position="387"/>
        <end position="519"/>
    </location>
</feature>